<evidence type="ECO:0000313" key="1">
    <source>
        <dbReference type="EMBL" id="AWV97765.1"/>
    </source>
</evidence>
<organism evidence="1 2">
    <name type="scientific">Arcticibacterium luteifluviistationis</name>
    <dbReference type="NCBI Taxonomy" id="1784714"/>
    <lineage>
        <taxon>Bacteria</taxon>
        <taxon>Pseudomonadati</taxon>
        <taxon>Bacteroidota</taxon>
        <taxon>Cytophagia</taxon>
        <taxon>Cytophagales</taxon>
        <taxon>Leadbetterellaceae</taxon>
        <taxon>Arcticibacterium</taxon>
    </lineage>
</organism>
<dbReference type="EMBL" id="CP029480">
    <property type="protein sequence ID" value="AWV97765.1"/>
    <property type="molecule type" value="Genomic_DNA"/>
</dbReference>
<evidence type="ECO:0008006" key="3">
    <source>
        <dbReference type="Google" id="ProtNLM"/>
    </source>
</evidence>
<reference evidence="1 2" key="1">
    <citation type="submission" date="2018-05" db="EMBL/GenBank/DDBJ databases">
        <title>Complete genome sequence of Arcticibacterium luteifluviistationis SM1504T, a cytophagaceae bacterium isolated from Arctic surface seawater.</title>
        <authorList>
            <person name="Li Y."/>
            <person name="Qin Q.-L."/>
        </authorList>
    </citation>
    <scope>NUCLEOTIDE SEQUENCE [LARGE SCALE GENOMIC DNA]</scope>
    <source>
        <strain evidence="1 2">SM1504</strain>
    </source>
</reference>
<dbReference type="RefSeq" id="WP_111370867.1">
    <property type="nucleotide sequence ID" value="NZ_CP029480.1"/>
</dbReference>
<proteinExistence type="predicted"/>
<dbReference type="Proteomes" id="UP000249873">
    <property type="component" value="Chromosome"/>
</dbReference>
<name>A0A2Z4G9K6_9BACT</name>
<protein>
    <recommendedName>
        <fullName evidence="3">DUF1508 domain-containing protein</fullName>
    </recommendedName>
</protein>
<sequence length="260" mass="29520">MENLNDYLPCEGYLQNIEEVDTNGFIRFTDESSSLHYFAIVEKPTKVLFRSEAYKEIKSRENGIKSVLKNFKIEKRYKIIEDGINYFLIIKAGNHQEIARSCPFGSILEAEALKSKLFPQGIAKSTPPLAQTKPQSFLEDKEYLGRIRIKDENGDNTGYVKFNPPNGLFYYAVYNDDDSLYLKSLSYETIEARDKAFGEMLSEIADANAFEVKKEGLTYFTILKGKDGAILGKSAPFHSFIDAFKTTPKGYPIQITDGIF</sequence>
<dbReference type="InterPro" id="IPR036913">
    <property type="entry name" value="YegP-like_sf"/>
</dbReference>
<keyword evidence="2" id="KW-1185">Reference proteome</keyword>
<evidence type="ECO:0000313" key="2">
    <source>
        <dbReference type="Proteomes" id="UP000249873"/>
    </source>
</evidence>
<dbReference type="KEGG" id="als:DJ013_06120"/>
<dbReference type="Gene3D" id="2.30.29.80">
    <property type="match status" value="1"/>
</dbReference>
<gene>
    <name evidence="1" type="ORF">DJ013_06120</name>
</gene>
<dbReference type="AlphaFoldDB" id="A0A2Z4G9K6"/>
<dbReference type="SUPFAM" id="SSF160113">
    <property type="entry name" value="YegP-like"/>
    <property type="match status" value="1"/>
</dbReference>
<dbReference type="OrthoDB" id="9802792at2"/>
<accession>A0A2Z4G9K6</accession>